<organism evidence="2 3">
    <name type="scientific">Pseudomonas syringae pv. pisi str. 1704B</name>
    <dbReference type="NCBI Taxonomy" id="629263"/>
    <lineage>
        <taxon>Bacteria</taxon>
        <taxon>Pseudomonadati</taxon>
        <taxon>Pseudomonadota</taxon>
        <taxon>Gammaproteobacteria</taxon>
        <taxon>Pseudomonadales</taxon>
        <taxon>Pseudomonadaceae</taxon>
        <taxon>Pseudomonas</taxon>
        <taxon>Pseudomonas syringae</taxon>
    </lineage>
</organism>
<comment type="caution">
    <text evidence="2">The sequence shown here is derived from an EMBL/GenBank/DDBJ whole genome shotgun (WGS) entry which is preliminary data.</text>
</comment>
<keyword evidence="3" id="KW-1185">Reference proteome</keyword>
<evidence type="ECO:0000313" key="3">
    <source>
        <dbReference type="Proteomes" id="UP000004986"/>
    </source>
</evidence>
<feature type="compositionally biased region" description="Basic and acidic residues" evidence="1">
    <location>
        <begin position="41"/>
        <end position="57"/>
    </location>
</feature>
<accession>F3GJY0</accession>
<reference evidence="2 3" key="1">
    <citation type="journal article" date="2011" name="PLoS Pathog.">
        <title>Dynamic evolution of pathogenicity revealed by sequencing and comparative genomics of 19 Pseudomonas syringae isolates.</title>
        <authorList>
            <person name="Baltrus D.A."/>
            <person name="Nishimura M.T."/>
            <person name="Romanchuk A."/>
            <person name="Chang J.H."/>
            <person name="Mukhtar M.S."/>
            <person name="Cherkis K."/>
            <person name="Roach J."/>
            <person name="Grant S.R."/>
            <person name="Jones C.D."/>
            <person name="Dangl J.L."/>
        </authorList>
    </citation>
    <scope>NUCLEOTIDE SEQUENCE [LARGE SCALE GENOMIC DNA]</scope>
    <source>
        <strain evidence="2 3">1704B</strain>
    </source>
</reference>
<proteinExistence type="predicted"/>
<protein>
    <submittedName>
        <fullName evidence="2">Uncharacterized protein</fullName>
    </submittedName>
</protein>
<evidence type="ECO:0000313" key="2">
    <source>
        <dbReference type="EMBL" id="EGH47383.1"/>
    </source>
</evidence>
<feature type="region of interest" description="Disordered" evidence="1">
    <location>
        <begin position="1"/>
        <end position="57"/>
    </location>
</feature>
<name>F3GJY0_PSESJ</name>
<evidence type="ECO:0000256" key="1">
    <source>
        <dbReference type="SAM" id="MobiDB-lite"/>
    </source>
</evidence>
<dbReference type="AlphaFoldDB" id="F3GJY0"/>
<dbReference type="EMBL" id="AEAI01002193">
    <property type="protein sequence ID" value="EGH47383.1"/>
    <property type="molecule type" value="Genomic_DNA"/>
</dbReference>
<feature type="compositionally biased region" description="Basic and acidic residues" evidence="1">
    <location>
        <begin position="1"/>
        <end position="14"/>
    </location>
</feature>
<feature type="non-terminal residue" evidence="2">
    <location>
        <position position="57"/>
    </location>
</feature>
<dbReference type="Proteomes" id="UP000004986">
    <property type="component" value="Unassembled WGS sequence"/>
</dbReference>
<gene>
    <name evidence="2" type="ORF">PSYPI_36010</name>
</gene>
<sequence length="57" mass="6470">MCGTKQTDEADTARQRHGTACQSDDHHAHHQANQPRTLAQRRRDGFPGVEHVDLPRQ</sequence>
<dbReference type="HOGENOM" id="CLU_3001316_0_0_6"/>